<proteinExistence type="predicted"/>
<accession>A0A367PQD7</accession>
<organism evidence="2 3">
    <name type="scientific">Cupriavidus necator</name>
    <name type="common">Alcaligenes eutrophus</name>
    <name type="synonym">Ralstonia eutropha</name>
    <dbReference type="NCBI Taxonomy" id="106590"/>
    <lineage>
        <taxon>Bacteria</taxon>
        <taxon>Pseudomonadati</taxon>
        <taxon>Pseudomonadota</taxon>
        <taxon>Betaproteobacteria</taxon>
        <taxon>Burkholderiales</taxon>
        <taxon>Burkholderiaceae</taxon>
        <taxon>Cupriavidus</taxon>
    </lineage>
</organism>
<feature type="transmembrane region" description="Helical" evidence="1">
    <location>
        <begin position="377"/>
        <end position="393"/>
    </location>
</feature>
<reference evidence="2 3" key="1">
    <citation type="submission" date="2018-04" db="EMBL/GenBank/DDBJ databases">
        <title>Cupriavidus necator CR12 genome sequencing and assembly.</title>
        <authorList>
            <person name="Ben Fekih I."/>
            <person name="Mazhar H.S."/>
            <person name="Bello S.K."/>
            <person name="Rensing C."/>
        </authorList>
    </citation>
    <scope>NUCLEOTIDE SEQUENCE [LARGE SCALE GENOMIC DNA]</scope>
    <source>
        <strain evidence="2 3">CR12</strain>
    </source>
</reference>
<dbReference type="Proteomes" id="UP000253501">
    <property type="component" value="Unassembled WGS sequence"/>
</dbReference>
<feature type="transmembrane region" description="Helical" evidence="1">
    <location>
        <begin position="43"/>
        <end position="64"/>
    </location>
</feature>
<evidence type="ECO:0000313" key="3">
    <source>
        <dbReference type="Proteomes" id="UP000253501"/>
    </source>
</evidence>
<feature type="transmembrane region" description="Helical" evidence="1">
    <location>
        <begin position="355"/>
        <end position="371"/>
    </location>
</feature>
<evidence type="ECO:0000256" key="1">
    <source>
        <dbReference type="SAM" id="Phobius"/>
    </source>
</evidence>
<comment type="caution">
    <text evidence="2">The sequence shown here is derived from an EMBL/GenBank/DDBJ whole genome shotgun (WGS) entry which is preliminary data.</text>
</comment>
<dbReference type="EMBL" id="QDHA01000008">
    <property type="protein sequence ID" value="RCJ09823.1"/>
    <property type="molecule type" value="Genomic_DNA"/>
</dbReference>
<protein>
    <submittedName>
        <fullName evidence="2">Uncharacterized protein</fullName>
    </submittedName>
</protein>
<keyword evidence="1" id="KW-0812">Transmembrane</keyword>
<feature type="transmembrane region" description="Helical" evidence="1">
    <location>
        <begin position="212"/>
        <end position="236"/>
    </location>
</feature>
<keyword evidence="1" id="KW-1133">Transmembrane helix</keyword>
<feature type="transmembrane region" description="Helical" evidence="1">
    <location>
        <begin position="329"/>
        <end position="348"/>
    </location>
</feature>
<gene>
    <name evidence="2" type="ORF">DDK22_04190</name>
</gene>
<sequence>MGLLFIALTVFLQIGGNGLASVSFVGFALTLFALIATRGFTFLFRPTLLLCLAVMLFSTWPFVWAQEGGSMILRTVREWLVLAVIVSAGGARWRWSGSTRDIRKLIARLQLLLLAIVITQLFALKAGLGVHAFLPWSWYGSISGSELDEVRSTTLASYWLERGMEKGLVLGEELIVRPSAFYAEPSYYGFIAFSLYVAYAHCAQNFGNRMRFFGITLLGLLISQTLSGVVILTLYMTVTEWRHIVRRTLYLLVIAIGLVASIPFYAGYSRLFSVFDGSVEASGFSRLVKPFLNMQEMLENYYFLGVNPLAFERVMGVSEAVGAAGLDNGVLNIFQFYGLGALIIFFLLKSYLNGRLFLYLILCGVFNGTLFGFDKAFVFVVVAFCFSIGRFGSDAENEFLRKKGRS</sequence>
<feature type="transmembrane region" description="Helical" evidence="1">
    <location>
        <begin position="105"/>
        <end position="124"/>
    </location>
</feature>
<dbReference type="AlphaFoldDB" id="A0A367PQD7"/>
<keyword evidence="1" id="KW-0472">Membrane</keyword>
<feature type="transmembrane region" description="Helical" evidence="1">
    <location>
        <begin position="248"/>
        <end position="268"/>
    </location>
</feature>
<feature type="transmembrane region" description="Helical" evidence="1">
    <location>
        <begin position="76"/>
        <end position="93"/>
    </location>
</feature>
<evidence type="ECO:0000313" key="2">
    <source>
        <dbReference type="EMBL" id="RCJ09823.1"/>
    </source>
</evidence>
<name>A0A367PQD7_CUPNE</name>